<keyword evidence="5" id="KW-0067">ATP-binding</keyword>
<dbReference type="GO" id="GO:0005524">
    <property type="term" value="F:ATP binding"/>
    <property type="evidence" value="ECO:0007669"/>
    <property type="project" value="UniProtKB-KW"/>
</dbReference>
<evidence type="ECO:0000256" key="3">
    <source>
        <dbReference type="ARBA" id="ARBA00022741"/>
    </source>
</evidence>
<organism evidence="8 9">
    <name type="scientific">Kaistia hirudinis</name>
    <dbReference type="NCBI Taxonomy" id="1293440"/>
    <lineage>
        <taxon>Bacteria</taxon>
        <taxon>Pseudomonadati</taxon>
        <taxon>Pseudomonadota</taxon>
        <taxon>Alphaproteobacteria</taxon>
        <taxon>Hyphomicrobiales</taxon>
        <taxon>Kaistiaceae</taxon>
        <taxon>Kaistia</taxon>
    </lineage>
</organism>
<evidence type="ECO:0000256" key="2">
    <source>
        <dbReference type="ARBA" id="ARBA00022679"/>
    </source>
</evidence>
<dbReference type="InterPro" id="IPR000577">
    <property type="entry name" value="Carb_kinase_FGGY"/>
</dbReference>
<proteinExistence type="inferred from homology"/>
<evidence type="ECO:0000313" key="9">
    <source>
        <dbReference type="Proteomes" id="UP000553963"/>
    </source>
</evidence>
<dbReference type="Gene3D" id="3.30.420.40">
    <property type="match status" value="2"/>
</dbReference>
<name>A0A840AR41_9HYPH</name>
<feature type="domain" description="Carbohydrate kinase FGGY N-terminal" evidence="6">
    <location>
        <begin position="6"/>
        <end position="247"/>
    </location>
</feature>
<dbReference type="SUPFAM" id="SSF53067">
    <property type="entry name" value="Actin-like ATPase domain"/>
    <property type="match status" value="2"/>
</dbReference>
<dbReference type="GO" id="GO:0004370">
    <property type="term" value="F:glycerol kinase activity"/>
    <property type="evidence" value="ECO:0007669"/>
    <property type="project" value="UniProtKB-EC"/>
</dbReference>
<dbReference type="AlphaFoldDB" id="A0A840AR41"/>
<dbReference type="CDD" id="cd07769">
    <property type="entry name" value="ASKHA_NBD_FGGY_GK"/>
    <property type="match status" value="1"/>
</dbReference>
<comment type="similarity">
    <text evidence="1">Belongs to the FGGY kinase family.</text>
</comment>
<feature type="domain" description="Carbohydrate kinase FGGY C-terminal" evidence="7">
    <location>
        <begin position="260"/>
        <end position="447"/>
    </location>
</feature>
<dbReference type="InterPro" id="IPR018485">
    <property type="entry name" value="FGGY_C"/>
</dbReference>
<dbReference type="InterPro" id="IPR018484">
    <property type="entry name" value="FGGY_N"/>
</dbReference>
<dbReference type="EMBL" id="JACIDS010000003">
    <property type="protein sequence ID" value="MBB3931517.1"/>
    <property type="molecule type" value="Genomic_DNA"/>
</dbReference>
<keyword evidence="2 8" id="KW-0808">Transferase</keyword>
<keyword evidence="3" id="KW-0547">Nucleotide-binding</keyword>
<dbReference type="PANTHER" id="PTHR10196">
    <property type="entry name" value="SUGAR KINASE"/>
    <property type="match status" value="1"/>
</dbReference>
<evidence type="ECO:0000256" key="5">
    <source>
        <dbReference type="ARBA" id="ARBA00022840"/>
    </source>
</evidence>
<evidence type="ECO:0000256" key="1">
    <source>
        <dbReference type="ARBA" id="ARBA00009156"/>
    </source>
</evidence>
<dbReference type="Proteomes" id="UP000553963">
    <property type="component" value="Unassembled WGS sequence"/>
</dbReference>
<accession>A0A840AR41</accession>
<evidence type="ECO:0000259" key="6">
    <source>
        <dbReference type="Pfam" id="PF00370"/>
    </source>
</evidence>
<evidence type="ECO:0000256" key="4">
    <source>
        <dbReference type="ARBA" id="ARBA00022777"/>
    </source>
</evidence>
<dbReference type="InterPro" id="IPR043129">
    <property type="entry name" value="ATPase_NBD"/>
</dbReference>
<dbReference type="PANTHER" id="PTHR10196:SF69">
    <property type="entry name" value="GLYCEROL KINASE"/>
    <property type="match status" value="1"/>
</dbReference>
<sequence>MQAPLLLAIDQGTSSTKCLAVDGEGRVVARGQAPVSQQTPHPGWVEQDAEEIWASVRAAVAATLTEELAARVVAVGLSTQRESCVIWDRKTGAPLTPVLSWQDQRTEPLCEVLRADGHDALIRARSGLPLDPMFSAVKAKWLLDRIDPDRRRAEAGELVIGTIDSFLVSRFGGEPVVEAGNASRMQLVDVARAAYDDDLLRIFAVPRAALPRIVPSTGPFPAVKGLAPLPDGVPLAAVMADSHSALFAHGAFAPGPVKATQGTGSSVMGLLAGTGAEAAERLHPGVCLTIAWWIDAPMLAFEGNIRSAGSTLIWAAELLGIDPAELARLAASVDDAGNVHLVPGFNGLGAPWWDGAAVATLSGFTLGSGRAAVARAALDSIAHQIADVLDAVRASGVPVDRLHVDGGPTRNDQLMQFEADMTGLTVARTDTAELSALGVAHLAGLAAGLFTIDGLARLDRGGTEFAPAIDAASRAAKRAGWARALARSRS</sequence>
<dbReference type="GO" id="GO:0019563">
    <property type="term" value="P:glycerol catabolic process"/>
    <property type="evidence" value="ECO:0007669"/>
    <property type="project" value="TreeGrafter"/>
</dbReference>
<dbReference type="Pfam" id="PF00370">
    <property type="entry name" value="FGGY_N"/>
    <property type="match status" value="1"/>
</dbReference>
<keyword evidence="4 8" id="KW-0418">Kinase</keyword>
<dbReference type="EC" id="2.7.1.30" evidence="8"/>
<gene>
    <name evidence="8" type="ORF">GGR25_002567</name>
</gene>
<evidence type="ECO:0000259" key="7">
    <source>
        <dbReference type="Pfam" id="PF02782"/>
    </source>
</evidence>
<dbReference type="PIRSF" id="PIRSF000538">
    <property type="entry name" value="GlpK"/>
    <property type="match status" value="1"/>
</dbReference>
<keyword evidence="9" id="KW-1185">Reference proteome</keyword>
<dbReference type="GO" id="GO:0005829">
    <property type="term" value="C:cytosol"/>
    <property type="evidence" value="ECO:0007669"/>
    <property type="project" value="TreeGrafter"/>
</dbReference>
<dbReference type="RefSeq" id="WP_210299921.1">
    <property type="nucleotide sequence ID" value="NZ_JACIDS010000003.1"/>
</dbReference>
<evidence type="ECO:0000313" key="8">
    <source>
        <dbReference type="EMBL" id="MBB3931517.1"/>
    </source>
</evidence>
<reference evidence="8 9" key="1">
    <citation type="submission" date="2020-08" db="EMBL/GenBank/DDBJ databases">
        <title>Genomic Encyclopedia of Type Strains, Phase IV (KMG-IV): sequencing the most valuable type-strain genomes for metagenomic binning, comparative biology and taxonomic classification.</title>
        <authorList>
            <person name="Goeker M."/>
        </authorList>
    </citation>
    <scope>NUCLEOTIDE SEQUENCE [LARGE SCALE GENOMIC DNA]</scope>
    <source>
        <strain evidence="8 9">DSM 25966</strain>
    </source>
</reference>
<comment type="caution">
    <text evidence="8">The sequence shown here is derived from an EMBL/GenBank/DDBJ whole genome shotgun (WGS) entry which is preliminary data.</text>
</comment>
<dbReference type="Pfam" id="PF02782">
    <property type="entry name" value="FGGY_C"/>
    <property type="match status" value="1"/>
</dbReference>
<protein>
    <submittedName>
        <fullName evidence="8">Glycerol kinase</fullName>
        <ecNumber evidence="8">2.7.1.30</ecNumber>
    </submittedName>
</protein>